<dbReference type="OrthoDB" id="9033863at2"/>
<sequence length="180" mass="19795">MKSDAQNSLLRARREAAESITWPERTALLLNPDPTVRRRLKRFAFVVGAFALLSLISIQPHGPLQDLTDALQTRDLRPAMEQAMRGGNHTAATWLATHYPKEHPGLLQQQADAGNPKAMFLVGGYLMMTKETDGRYVSVDPTLTPAQRHAKGLELVRKAAAAGSEDALLFLIRNGEGLTE</sequence>
<accession>A0A142JIV6</accession>
<dbReference type="KEGG" id="cnan:A2G96_09835"/>
<keyword evidence="1" id="KW-1133">Transmembrane helix</keyword>
<dbReference type="Gene3D" id="1.25.40.10">
    <property type="entry name" value="Tetratricopeptide repeat domain"/>
    <property type="match status" value="1"/>
</dbReference>
<reference evidence="2 3" key="1">
    <citation type="submission" date="2016-03" db="EMBL/GenBank/DDBJ databases">
        <title>Complete genome sequence of a novel chlorpyrifos degrading bacterium, Cupriavidus nantongensis sp. X1.</title>
        <authorList>
            <person name="Fang L."/>
        </authorList>
    </citation>
    <scope>NUCLEOTIDE SEQUENCE [LARGE SCALE GENOMIC DNA]</scope>
    <source>
        <strain evidence="2 3">X1</strain>
    </source>
</reference>
<evidence type="ECO:0000256" key="1">
    <source>
        <dbReference type="SAM" id="Phobius"/>
    </source>
</evidence>
<dbReference type="Proteomes" id="UP000075238">
    <property type="component" value="Chromosome 1"/>
</dbReference>
<dbReference type="STRING" id="1796606.A2G96_09835"/>
<keyword evidence="3" id="KW-1185">Reference proteome</keyword>
<dbReference type="AlphaFoldDB" id="A0A142JIV6"/>
<dbReference type="InterPro" id="IPR011990">
    <property type="entry name" value="TPR-like_helical_dom_sf"/>
</dbReference>
<organism evidence="2 3">
    <name type="scientific">Cupriavidus nantongensis</name>
    <dbReference type="NCBI Taxonomy" id="1796606"/>
    <lineage>
        <taxon>Bacteria</taxon>
        <taxon>Pseudomonadati</taxon>
        <taxon>Pseudomonadota</taxon>
        <taxon>Betaproteobacteria</taxon>
        <taxon>Burkholderiales</taxon>
        <taxon>Burkholderiaceae</taxon>
        <taxon>Cupriavidus</taxon>
    </lineage>
</organism>
<dbReference type="RefSeq" id="WP_062798803.1">
    <property type="nucleotide sequence ID" value="NZ_CP014844.1"/>
</dbReference>
<evidence type="ECO:0000313" key="2">
    <source>
        <dbReference type="EMBL" id="AMR78018.1"/>
    </source>
</evidence>
<keyword evidence="1" id="KW-0812">Transmembrane</keyword>
<proteinExistence type="predicted"/>
<protein>
    <submittedName>
        <fullName evidence="2">Uncharacterized protein</fullName>
    </submittedName>
</protein>
<dbReference type="EMBL" id="CP014844">
    <property type="protein sequence ID" value="AMR78018.1"/>
    <property type="molecule type" value="Genomic_DNA"/>
</dbReference>
<gene>
    <name evidence="2" type="ORF">A2G96_09835</name>
</gene>
<name>A0A142JIV6_9BURK</name>
<keyword evidence="1" id="KW-0472">Membrane</keyword>
<feature type="transmembrane region" description="Helical" evidence="1">
    <location>
        <begin position="43"/>
        <end position="62"/>
    </location>
</feature>
<evidence type="ECO:0000313" key="3">
    <source>
        <dbReference type="Proteomes" id="UP000075238"/>
    </source>
</evidence>